<evidence type="ECO:0000313" key="1">
    <source>
        <dbReference type="EMBL" id="QTA86314.1"/>
    </source>
</evidence>
<proteinExistence type="predicted"/>
<sequence>MGVPPRSAKLRFVRVRDSGREGTHKAKLCTPDRPVREVELNQCPASVGLFSHALQKYLDSIGFIWYHINFNIGI</sequence>
<gene>
    <name evidence="1" type="ORF">dnm_023360</name>
</gene>
<keyword evidence="2" id="KW-1185">Reference proteome</keyword>
<reference evidence="1" key="1">
    <citation type="journal article" date="2021" name="Microb. Physiol.">
        <title>Proteogenomic Insights into the Physiology of Marine, Sulfate-Reducing, Filamentous Desulfonema limicola and Desulfonema magnum.</title>
        <authorList>
            <person name="Schnaars V."/>
            <person name="Wohlbrand L."/>
            <person name="Scheve S."/>
            <person name="Hinrichs C."/>
            <person name="Reinhardt R."/>
            <person name="Rabus R."/>
        </authorList>
    </citation>
    <scope>NUCLEOTIDE SEQUENCE</scope>
    <source>
        <strain evidence="1">4be13</strain>
    </source>
</reference>
<dbReference type="AlphaFoldDB" id="A0A975BIH6"/>
<accession>A0A975BIH6</accession>
<organism evidence="1 2">
    <name type="scientific">Desulfonema magnum</name>
    <dbReference type="NCBI Taxonomy" id="45655"/>
    <lineage>
        <taxon>Bacteria</taxon>
        <taxon>Pseudomonadati</taxon>
        <taxon>Thermodesulfobacteriota</taxon>
        <taxon>Desulfobacteria</taxon>
        <taxon>Desulfobacterales</taxon>
        <taxon>Desulfococcaceae</taxon>
        <taxon>Desulfonema</taxon>
    </lineage>
</organism>
<evidence type="ECO:0000313" key="2">
    <source>
        <dbReference type="Proteomes" id="UP000663722"/>
    </source>
</evidence>
<dbReference type="KEGG" id="dmm:dnm_023360"/>
<dbReference type="EMBL" id="CP061800">
    <property type="protein sequence ID" value="QTA86314.1"/>
    <property type="molecule type" value="Genomic_DNA"/>
</dbReference>
<protein>
    <submittedName>
        <fullName evidence="1">Uncharacterized protein</fullName>
    </submittedName>
</protein>
<name>A0A975BIH6_9BACT</name>
<dbReference type="Proteomes" id="UP000663722">
    <property type="component" value="Chromosome"/>
</dbReference>